<name>A0A0F9RRQ2_9ZZZZ</name>
<dbReference type="GO" id="GO:0019441">
    <property type="term" value="P:L-tryptophan catabolic process to kynurenine"/>
    <property type="evidence" value="ECO:0007669"/>
    <property type="project" value="InterPro"/>
</dbReference>
<comment type="caution">
    <text evidence="1">The sequence shown here is derived from an EMBL/GenBank/DDBJ whole genome shotgun (WGS) entry which is preliminary data.</text>
</comment>
<dbReference type="SUPFAM" id="SSF102198">
    <property type="entry name" value="Putative cyclase"/>
    <property type="match status" value="1"/>
</dbReference>
<dbReference type="GO" id="GO:0004061">
    <property type="term" value="F:arylformamidase activity"/>
    <property type="evidence" value="ECO:0007669"/>
    <property type="project" value="InterPro"/>
</dbReference>
<accession>A0A0F9RRQ2</accession>
<protein>
    <recommendedName>
        <fullName evidence="2">Cyclase family protein</fullName>
    </recommendedName>
</protein>
<organism evidence="1">
    <name type="scientific">marine sediment metagenome</name>
    <dbReference type="NCBI Taxonomy" id="412755"/>
    <lineage>
        <taxon>unclassified sequences</taxon>
        <taxon>metagenomes</taxon>
        <taxon>ecological metagenomes</taxon>
    </lineage>
</organism>
<dbReference type="Gene3D" id="3.50.30.50">
    <property type="entry name" value="Putative cyclase"/>
    <property type="match status" value="1"/>
</dbReference>
<gene>
    <name evidence="1" type="ORF">LCGC14_0544900</name>
</gene>
<dbReference type="Pfam" id="PF04199">
    <property type="entry name" value="Cyclase"/>
    <property type="match status" value="1"/>
</dbReference>
<dbReference type="AlphaFoldDB" id="A0A0F9RRQ2"/>
<evidence type="ECO:0008006" key="2">
    <source>
        <dbReference type="Google" id="ProtNLM"/>
    </source>
</evidence>
<dbReference type="PANTHER" id="PTHR34861:SF10">
    <property type="entry name" value="CYCLASE"/>
    <property type="match status" value="1"/>
</dbReference>
<proteinExistence type="predicted"/>
<sequence>MKAHKKLKIATALSAVLTLSAGVNAADQVPTSKWGADDEIGAMNYITPSSVLTASKLIKQGKVYGLGMAVNKDTPAFRHRYFEVHTSQPEPKTFGTNKFTYVDDQIIGWTGVGSQINGLAHYGRDNVHYNGHKVSDFMTVTGVKKLGLEKVPPMVSRGVLLDMRPYFNQDIVSEGTTFNKKEIDAVAKQQGVDIKKGDVVLFCTGWSDLMGKDNERYLAGGPGIGVEGGKYLAEKGVIAVGADNWSSEAVPHEDPSLSFPVNQMMATNYGVHVLENILCDDLAKDQAWEFMFVLGHPLYEGSTQVQINPVAIL</sequence>
<dbReference type="PANTHER" id="PTHR34861">
    <property type="match status" value="1"/>
</dbReference>
<evidence type="ECO:0000313" key="1">
    <source>
        <dbReference type="EMBL" id="KKN59165.1"/>
    </source>
</evidence>
<dbReference type="EMBL" id="LAZR01000736">
    <property type="protein sequence ID" value="KKN59165.1"/>
    <property type="molecule type" value="Genomic_DNA"/>
</dbReference>
<reference evidence="1" key="1">
    <citation type="journal article" date="2015" name="Nature">
        <title>Complex archaea that bridge the gap between prokaryotes and eukaryotes.</title>
        <authorList>
            <person name="Spang A."/>
            <person name="Saw J.H."/>
            <person name="Jorgensen S.L."/>
            <person name="Zaremba-Niedzwiedzka K."/>
            <person name="Martijn J."/>
            <person name="Lind A.E."/>
            <person name="van Eijk R."/>
            <person name="Schleper C."/>
            <person name="Guy L."/>
            <person name="Ettema T.J."/>
        </authorList>
    </citation>
    <scope>NUCLEOTIDE SEQUENCE</scope>
</reference>
<dbReference type="InterPro" id="IPR007325">
    <property type="entry name" value="KFase/CYL"/>
</dbReference>
<dbReference type="InterPro" id="IPR037175">
    <property type="entry name" value="KFase_sf"/>
</dbReference>